<sequence>MTLQAPAWRVQTRPCPFYQQGRCIFSDSCNFLHIMQTKSTGPVRATHNTPPFVTIQSPQSVRSPPRSPRLSDLLYVLQDVIGKDTDEDLEPVMDGATFCYEEEPTLLGESGGKFKVSDEPQPFQSPQSVQEPTHLAESGEKVKVTDKPLPSHSPSKAQEPVDGSGSLSTGVIERFVVDEPLSTSLFHNTEGQPSIRTIQSSPDAAEPPASHTKTGPSYDLLSPVELSHLNLGPLSMDFGVPIQDGDIIDSGYGETWKTPCPLVRSPPRSPMNSTFDLLSSPFGSPSARVLSPRLSAFISRSPLSPRVAASTEDEDYVPTDFSLDSPANGPSTTFQPTEPENETEVISEQCSIFDDTEAADGVFHHHPEEEEPFEDIAGSDPTNIWDSEGQSTSVYLGVPPLTPEEVSGAMQISSSTPIDFLEKSINFVDDELIANSSVNDSTPPSPFLLGVTEPSIQSPKDLAVFTREIEAPEDEYLSQFGSTAPSPSDTKPPSPIGATASTPDEELGEGKHTQNDILGALDGKEFLPSFPTNETSSGYEQVYYDEHVADGSPIVSASKDPPPSLHVNEIDTSQQEFDENERPPTRSSSPIVKWSTSSPELIPYEEEYVRSVPNDGTLTPAAEGISSPSVFIDGVAPSYEQKCEKGPFHDNSPNASVLEVSHPSSPAAAAAATIDYLEGEDQPWSHVEGDATPSPMDIVQAFYGEEFDDDEDMQDDGLDVEGFYQSFRTATSAYEKEVSGEDLPDVKIAALDNEDSHHSSRTTISAHGEGFSDKGLPDSNFTATGVEDFDRLPQITTPIFEEDLDGEGLSDRSFAAVPEVEGFHHLFQTATSIYEEEINEEEVSGNDLTVSGDEFHQLPRTMISALEEEPEEKDFLDDSLSEPTIEEFHDSIHTTATYTTLGKDLDREDLTDNSFAEPDIEESYHPSFRAASIVDEEFDREDDSLVELDTEGFCHSSYPTISTYEEEITREEPRDDATPHVETHHLSHATIPAYEGEVNEEGLPDYSLTAVDANDFDQPSYATTSTFEEEISGESFPNYDFIATDTQDFSVSSSIGMNTSVYEDGNERFPEGSPTAQLAYLTSPNTSAVLPENDTLYSIYDDYSGFSPKSNGSDLPFQHPQVAAIKASPLSSPHPPRPSIFHERVFTPPPTAKEQFRPVTGKSASPAPSTSSSIRVGASPRGRTSSRSQHSQEARSAWSPDSQEDQPQEIQSSKKVPFGFRHSLAMRGTVDSIPRRLSRTSPQSFSDSQIKSSQSDRAFSPEASPTSPVSGGLRPLRLVRFWYLQSIRFLILCRSLCFFALNHFQHHLAILISLSIALVNLEISIAHLPHLQVYHQTVLYQTILCFHLHVLHSYPNIFVIPCPNLTIHLNQPITHDFQNMWKNLIPLPYQPLHPGVLPLLVAIQRSGMSTARRADCQNPLLGMKWKTKQMASMRRITRTIKPFDSLCPLFRIRRPLPARPQ</sequence>
<feature type="region of interest" description="Disordered" evidence="2">
    <location>
        <begin position="1231"/>
        <end position="1270"/>
    </location>
</feature>
<feature type="compositionally biased region" description="Polar residues" evidence="2">
    <location>
        <begin position="122"/>
        <end position="131"/>
    </location>
</feature>
<protein>
    <recommendedName>
        <fullName evidence="3">C3H1-type domain-containing protein</fullName>
    </recommendedName>
</protein>
<dbReference type="Pfam" id="PF00642">
    <property type="entry name" value="zf-CCCH"/>
    <property type="match status" value="1"/>
</dbReference>
<accession>A0A9P5YKR3</accession>
<feature type="region of interest" description="Disordered" evidence="2">
    <location>
        <begin position="319"/>
        <end position="343"/>
    </location>
</feature>
<keyword evidence="5" id="KW-1185">Reference proteome</keyword>
<feature type="region of interest" description="Disordered" evidence="2">
    <location>
        <begin position="753"/>
        <end position="777"/>
    </location>
</feature>
<feature type="compositionally biased region" description="Low complexity" evidence="2">
    <location>
        <begin position="1163"/>
        <end position="1173"/>
    </location>
</feature>
<feature type="compositionally biased region" description="Polar residues" evidence="2">
    <location>
        <begin position="585"/>
        <end position="594"/>
    </location>
</feature>
<feature type="zinc finger region" description="C3H1-type" evidence="1">
    <location>
        <begin position="9"/>
        <end position="36"/>
    </location>
</feature>
<reference evidence="4" key="1">
    <citation type="submission" date="2020-11" db="EMBL/GenBank/DDBJ databases">
        <authorList>
            <consortium name="DOE Joint Genome Institute"/>
            <person name="Ahrendt S."/>
            <person name="Riley R."/>
            <person name="Andreopoulos W."/>
            <person name="Labutti K."/>
            <person name="Pangilinan J."/>
            <person name="Ruiz-Duenas F.J."/>
            <person name="Barrasa J.M."/>
            <person name="Sanchez-Garcia M."/>
            <person name="Camarero S."/>
            <person name="Miyauchi S."/>
            <person name="Serrano A."/>
            <person name="Linde D."/>
            <person name="Babiker R."/>
            <person name="Drula E."/>
            <person name="Ayuso-Fernandez I."/>
            <person name="Pacheco R."/>
            <person name="Padilla G."/>
            <person name="Ferreira P."/>
            <person name="Barriuso J."/>
            <person name="Kellner H."/>
            <person name="Castanera R."/>
            <person name="Alfaro M."/>
            <person name="Ramirez L."/>
            <person name="Pisabarro A.G."/>
            <person name="Kuo A."/>
            <person name="Tritt A."/>
            <person name="Lipzen A."/>
            <person name="He G."/>
            <person name="Yan M."/>
            <person name="Ng V."/>
            <person name="Cullen D."/>
            <person name="Martin F."/>
            <person name="Rosso M.-N."/>
            <person name="Henrissat B."/>
            <person name="Hibbett D."/>
            <person name="Martinez A.T."/>
            <person name="Grigoriev I.V."/>
        </authorList>
    </citation>
    <scope>NUCLEOTIDE SEQUENCE</scope>
    <source>
        <strain evidence="4">CBS 247.69</strain>
    </source>
</reference>
<keyword evidence="1" id="KW-0479">Metal-binding</keyword>
<keyword evidence="1" id="KW-0862">Zinc</keyword>
<keyword evidence="1" id="KW-0863">Zinc-finger</keyword>
<gene>
    <name evidence="4" type="ORF">BDZ94DRAFT_378295</name>
</gene>
<organism evidence="4 5">
    <name type="scientific">Collybia nuda</name>
    <dbReference type="NCBI Taxonomy" id="64659"/>
    <lineage>
        <taxon>Eukaryota</taxon>
        <taxon>Fungi</taxon>
        <taxon>Dikarya</taxon>
        <taxon>Basidiomycota</taxon>
        <taxon>Agaricomycotina</taxon>
        <taxon>Agaricomycetes</taxon>
        <taxon>Agaricomycetidae</taxon>
        <taxon>Agaricales</taxon>
        <taxon>Tricholomatineae</taxon>
        <taxon>Clitocybaceae</taxon>
        <taxon>Collybia</taxon>
    </lineage>
</organism>
<feature type="region of interest" description="Disordered" evidence="2">
    <location>
        <begin position="478"/>
        <end position="511"/>
    </location>
</feature>
<evidence type="ECO:0000313" key="5">
    <source>
        <dbReference type="Proteomes" id="UP000807353"/>
    </source>
</evidence>
<feature type="compositionally biased region" description="Polar residues" evidence="2">
    <location>
        <begin position="184"/>
        <end position="202"/>
    </location>
</feature>
<dbReference type="InterPro" id="IPR000571">
    <property type="entry name" value="Znf_CCCH"/>
</dbReference>
<evidence type="ECO:0000256" key="1">
    <source>
        <dbReference type="PROSITE-ProRule" id="PRU00723"/>
    </source>
</evidence>
<dbReference type="EMBL" id="MU150230">
    <property type="protein sequence ID" value="KAF9469385.1"/>
    <property type="molecule type" value="Genomic_DNA"/>
</dbReference>
<dbReference type="GO" id="GO:0008270">
    <property type="term" value="F:zinc ion binding"/>
    <property type="evidence" value="ECO:0007669"/>
    <property type="project" value="UniProtKB-KW"/>
</dbReference>
<feature type="region of interest" description="Disordered" evidence="2">
    <location>
        <begin position="109"/>
        <end position="167"/>
    </location>
</feature>
<feature type="compositionally biased region" description="Polar residues" evidence="2">
    <location>
        <begin position="1182"/>
        <end position="1191"/>
    </location>
</feature>
<feature type="region of interest" description="Disordered" evidence="2">
    <location>
        <begin position="1126"/>
        <end position="1215"/>
    </location>
</feature>
<dbReference type="PROSITE" id="PS50103">
    <property type="entry name" value="ZF_C3H1"/>
    <property type="match status" value="1"/>
</dbReference>
<evidence type="ECO:0000259" key="3">
    <source>
        <dbReference type="PROSITE" id="PS50103"/>
    </source>
</evidence>
<dbReference type="Proteomes" id="UP000807353">
    <property type="component" value="Unassembled WGS sequence"/>
</dbReference>
<feature type="domain" description="C3H1-type" evidence="3">
    <location>
        <begin position="9"/>
        <end position="36"/>
    </location>
</feature>
<dbReference type="OrthoDB" id="47330at2759"/>
<dbReference type="SMART" id="SM00356">
    <property type="entry name" value="ZnF_C3H1"/>
    <property type="match status" value="1"/>
</dbReference>
<evidence type="ECO:0000313" key="4">
    <source>
        <dbReference type="EMBL" id="KAF9469385.1"/>
    </source>
</evidence>
<feature type="compositionally biased region" description="Polar residues" evidence="2">
    <location>
        <begin position="328"/>
        <end position="338"/>
    </location>
</feature>
<feature type="compositionally biased region" description="Polar residues" evidence="2">
    <location>
        <begin position="479"/>
        <end position="489"/>
    </location>
</feature>
<feature type="compositionally biased region" description="Basic and acidic residues" evidence="2">
    <location>
        <begin position="137"/>
        <end position="146"/>
    </location>
</feature>
<feature type="region of interest" description="Disordered" evidence="2">
    <location>
        <begin position="573"/>
        <end position="594"/>
    </location>
</feature>
<proteinExistence type="predicted"/>
<feature type="region of interest" description="Disordered" evidence="2">
    <location>
        <begin position="184"/>
        <end position="216"/>
    </location>
</feature>
<feature type="compositionally biased region" description="Low complexity" evidence="2">
    <location>
        <begin position="1241"/>
        <end position="1255"/>
    </location>
</feature>
<evidence type="ECO:0000256" key="2">
    <source>
        <dbReference type="SAM" id="MobiDB-lite"/>
    </source>
</evidence>
<name>A0A9P5YKR3_9AGAR</name>
<comment type="caution">
    <text evidence="4">The sequence shown here is derived from an EMBL/GenBank/DDBJ whole genome shotgun (WGS) entry which is preliminary data.</text>
</comment>